<keyword evidence="2" id="KW-1185">Reference proteome</keyword>
<protein>
    <submittedName>
        <fullName evidence="1">Uncharacterized protein</fullName>
    </submittedName>
</protein>
<dbReference type="AlphaFoldDB" id="A0A6G1K4E6"/>
<gene>
    <name evidence="1" type="ORF">K504DRAFT_503984</name>
</gene>
<sequence length="169" mass="18510">MEDGPISQDLLRHILGEHGSLDPFGTYALDDKGGREAEEEEPYFDRDEDLEGYLSGSCLSLPEHLESLGPFGMTGLSDNSADIKKGIGGVLLMERRMLYIRAEPSGDALMSVHQPCLLELPVETVTRLIEKTKEFEVNVPLTGDHDGEGEVCEESTEGRSEVLLRAASC</sequence>
<reference evidence="1" key="1">
    <citation type="journal article" date="2020" name="Stud. Mycol.">
        <title>101 Dothideomycetes genomes: a test case for predicting lifestyles and emergence of pathogens.</title>
        <authorList>
            <person name="Haridas S."/>
            <person name="Albert R."/>
            <person name="Binder M."/>
            <person name="Bloem J."/>
            <person name="Labutti K."/>
            <person name="Salamov A."/>
            <person name="Andreopoulos B."/>
            <person name="Baker S."/>
            <person name="Barry K."/>
            <person name="Bills G."/>
            <person name="Bluhm B."/>
            <person name="Cannon C."/>
            <person name="Castanera R."/>
            <person name="Culley D."/>
            <person name="Daum C."/>
            <person name="Ezra D."/>
            <person name="Gonzalez J."/>
            <person name="Henrissat B."/>
            <person name="Kuo A."/>
            <person name="Liang C."/>
            <person name="Lipzen A."/>
            <person name="Lutzoni F."/>
            <person name="Magnuson J."/>
            <person name="Mondo S."/>
            <person name="Nolan M."/>
            <person name="Ohm R."/>
            <person name="Pangilinan J."/>
            <person name="Park H.-J."/>
            <person name="Ramirez L."/>
            <person name="Alfaro M."/>
            <person name="Sun H."/>
            <person name="Tritt A."/>
            <person name="Yoshinaga Y."/>
            <person name="Zwiers L.-H."/>
            <person name="Turgeon B."/>
            <person name="Goodwin S."/>
            <person name="Spatafora J."/>
            <person name="Crous P."/>
            <person name="Grigoriev I."/>
        </authorList>
    </citation>
    <scope>NUCLEOTIDE SEQUENCE</scope>
    <source>
        <strain evidence="1">CBS 279.74</strain>
    </source>
</reference>
<dbReference type="EMBL" id="MU005773">
    <property type="protein sequence ID" value="KAF2707759.1"/>
    <property type="molecule type" value="Genomic_DNA"/>
</dbReference>
<proteinExistence type="predicted"/>
<accession>A0A6G1K4E6</accession>
<dbReference type="Proteomes" id="UP000799428">
    <property type="component" value="Unassembled WGS sequence"/>
</dbReference>
<evidence type="ECO:0000313" key="1">
    <source>
        <dbReference type="EMBL" id="KAF2707759.1"/>
    </source>
</evidence>
<evidence type="ECO:0000313" key="2">
    <source>
        <dbReference type="Proteomes" id="UP000799428"/>
    </source>
</evidence>
<organism evidence="1 2">
    <name type="scientific">Pleomassaria siparia CBS 279.74</name>
    <dbReference type="NCBI Taxonomy" id="1314801"/>
    <lineage>
        <taxon>Eukaryota</taxon>
        <taxon>Fungi</taxon>
        <taxon>Dikarya</taxon>
        <taxon>Ascomycota</taxon>
        <taxon>Pezizomycotina</taxon>
        <taxon>Dothideomycetes</taxon>
        <taxon>Pleosporomycetidae</taxon>
        <taxon>Pleosporales</taxon>
        <taxon>Pleomassariaceae</taxon>
        <taxon>Pleomassaria</taxon>
    </lineage>
</organism>
<name>A0A6G1K4E6_9PLEO</name>